<protein>
    <submittedName>
        <fullName evidence="3">Glycosyltransferase</fullName>
    </submittedName>
</protein>
<keyword evidence="1" id="KW-0812">Transmembrane</keyword>
<dbReference type="InterPro" id="IPR001173">
    <property type="entry name" value="Glyco_trans_2-like"/>
</dbReference>
<sequence length="312" mass="35505">METISLVVPCYNEQESITLFYDTVEKVFAGMNKDSKKYVPDYIFINDGSSDNTLKILNELHNQHPETVHFISFSRNFGKESAITAGLRSANGDYIALMDVDLQDPPELLPKMLKIITTEDYDCVGCIQTSRKQNPIRAFLSSTFYHVIDRLSDVKIKPNVRDYRLMTRQYVDAVNDLTEYNRFSKGIFSWVGFNTKYIKYAGRERAAGETHWSMIQLLEYSIEGIIDFSDAPLKVATWVGGLSCFFAVLGIIFTVIRTIYFGGSVAGWPSLVSIMLLIGGIQLFCLGILGKYIGKIYLETKHRPQYIIKEQK</sequence>
<dbReference type="EMBL" id="QFCR01000019">
    <property type="protein sequence ID" value="TNK90074.1"/>
    <property type="molecule type" value="Genomic_DNA"/>
</dbReference>
<dbReference type="PANTHER" id="PTHR48090">
    <property type="entry name" value="UNDECAPRENYL-PHOSPHATE 4-DEOXY-4-FORMAMIDO-L-ARABINOSE TRANSFERASE-RELATED"/>
    <property type="match status" value="1"/>
</dbReference>
<evidence type="ECO:0000256" key="1">
    <source>
        <dbReference type="SAM" id="Phobius"/>
    </source>
</evidence>
<accession>A0A5C4TIC5</accession>
<dbReference type="Gene3D" id="3.90.550.10">
    <property type="entry name" value="Spore Coat Polysaccharide Biosynthesis Protein SpsA, Chain A"/>
    <property type="match status" value="1"/>
</dbReference>
<evidence type="ECO:0000259" key="2">
    <source>
        <dbReference type="Pfam" id="PF00535"/>
    </source>
</evidence>
<gene>
    <name evidence="3" type="ORF">DID87_05620</name>
</gene>
<dbReference type="InterPro" id="IPR050256">
    <property type="entry name" value="Glycosyltransferase_2"/>
</dbReference>
<dbReference type="GO" id="GO:0016740">
    <property type="term" value="F:transferase activity"/>
    <property type="evidence" value="ECO:0007669"/>
    <property type="project" value="UniProtKB-KW"/>
</dbReference>
<feature type="transmembrane region" description="Helical" evidence="1">
    <location>
        <begin position="272"/>
        <end position="293"/>
    </location>
</feature>
<proteinExistence type="predicted"/>
<dbReference type="Proteomes" id="UP000313312">
    <property type="component" value="Unassembled WGS sequence"/>
</dbReference>
<feature type="transmembrane region" description="Helical" evidence="1">
    <location>
        <begin position="235"/>
        <end position="260"/>
    </location>
</feature>
<dbReference type="SUPFAM" id="SSF53448">
    <property type="entry name" value="Nucleotide-diphospho-sugar transferases"/>
    <property type="match status" value="1"/>
</dbReference>
<reference evidence="3 4" key="1">
    <citation type="submission" date="2018-05" db="EMBL/GenBank/DDBJ databases">
        <title>Lactobacillus sanfranciscensis Ah4 draft denome sequence.</title>
        <authorList>
            <person name="Zhang G."/>
        </authorList>
    </citation>
    <scope>NUCLEOTIDE SEQUENCE [LARGE SCALE GENOMIC DNA]</scope>
    <source>
        <strain evidence="3 4">Ah4</strain>
    </source>
</reference>
<comment type="caution">
    <text evidence="3">The sequence shown here is derived from an EMBL/GenBank/DDBJ whole genome shotgun (WGS) entry which is preliminary data.</text>
</comment>
<keyword evidence="1" id="KW-1133">Transmembrane helix</keyword>
<dbReference type="AlphaFoldDB" id="A0A5C4TIC5"/>
<dbReference type="InterPro" id="IPR029044">
    <property type="entry name" value="Nucleotide-diphossugar_trans"/>
</dbReference>
<dbReference type="PANTHER" id="PTHR48090:SF8">
    <property type="entry name" value="GLYCOSYLTRANSFERASE CSBB-RELATED"/>
    <property type="match status" value="1"/>
</dbReference>
<dbReference type="Pfam" id="PF00535">
    <property type="entry name" value="Glycos_transf_2"/>
    <property type="match status" value="1"/>
</dbReference>
<dbReference type="CDD" id="cd04187">
    <property type="entry name" value="DPM1_like_bac"/>
    <property type="match status" value="1"/>
</dbReference>
<dbReference type="GO" id="GO:0005886">
    <property type="term" value="C:plasma membrane"/>
    <property type="evidence" value="ECO:0007669"/>
    <property type="project" value="TreeGrafter"/>
</dbReference>
<feature type="domain" description="Glycosyltransferase 2-like" evidence="2">
    <location>
        <begin position="5"/>
        <end position="163"/>
    </location>
</feature>
<evidence type="ECO:0000313" key="3">
    <source>
        <dbReference type="EMBL" id="TNK90074.1"/>
    </source>
</evidence>
<dbReference type="RefSeq" id="WP_103428921.1">
    <property type="nucleotide sequence ID" value="NZ_JARBEW010000003.1"/>
</dbReference>
<name>A0A5C4TIC5_FRUSA</name>
<keyword evidence="3" id="KW-0808">Transferase</keyword>
<keyword evidence="1" id="KW-0472">Membrane</keyword>
<evidence type="ECO:0000313" key="4">
    <source>
        <dbReference type="Proteomes" id="UP000313312"/>
    </source>
</evidence>
<organism evidence="3 4">
    <name type="scientific">Fructilactobacillus sanfranciscensis</name>
    <name type="common">Lactobacillus sanfranciscensis</name>
    <dbReference type="NCBI Taxonomy" id="1625"/>
    <lineage>
        <taxon>Bacteria</taxon>
        <taxon>Bacillati</taxon>
        <taxon>Bacillota</taxon>
        <taxon>Bacilli</taxon>
        <taxon>Lactobacillales</taxon>
        <taxon>Lactobacillaceae</taxon>
        <taxon>Fructilactobacillus</taxon>
    </lineage>
</organism>